<feature type="region of interest" description="Disordered" evidence="9">
    <location>
        <begin position="1"/>
        <end position="48"/>
    </location>
</feature>
<sequence length="414" mass="44138">MNAPAKTTTTCAKNHHKTTLTTSTIKPTTSSSSSSSAPNPTASTGTISQTSGTQFIVDGQRGYFVGTNAYWIGFLTSNADVDGVFSQLQQSGLKILRIWGFNTVNSIPTDNSVYYQALIPDQAPIINTGPNGLQRLDYVVQSAAAHGIKLIISLVNNWSDYGGIPAYNTYFSTTSQTWYTSSTAQSAYRAYINAVISRYPFNPAIFAWELANEPRCSGCPTTTITNWANSTSAYIKSLDSKHLVALGDEGMGVSPSSSSPSSSSYPFSTYEGVNFTANLAITTLDFGTLHLYPSPWGESSSSSFVSDWIAAHGSACAAAGKPCLLEEYGTGASPPPPGGSWTLPASNVSIEQGWQKTVLATQGFAGDCFWDLGTVLKTGERTPDDGNTVYVDDTDAWNALVVRHVEDVGLRNGF</sequence>
<comment type="caution">
    <text evidence="11">The sequence shown here is derived from an EMBL/GenBank/DDBJ whole genome shotgun (WGS) entry which is preliminary data.</text>
</comment>
<evidence type="ECO:0000259" key="10">
    <source>
        <dbReference type="Pfam" id="PF26410"/>
    </source>
</evidence>
<evidence type="ECO:0000256" key="8">
    <source>
        <dbReference type="ARBA" id="ARBA00023295"/>
    </source>
</evidence>
<proteinExistence type="inferred from homology"/>
<dbReference type="EMBL" id="CAJPDQ010000007">
    <property type="protein sequence ID" value="CAF9912250.1"/>
    <property type="molecule type" value="Genomic_DNA"/>
</dbReference>
<evidence type="ECO:0000256" key="3">
    <source>
        <dbReference type="ARBA" id="ARBA00005641"/>
    </source>
</evidence>
<accession>A0A8H3I9B6</accession>
<dbReference type="Pfam" id="PF26410">
    <property type="entry name" value="GH5_mannosidase"/>
    <property type="match status" value="1"/>
</dbReference>
<dbReference type="OrthoDB" id="406631at2759"/>
<dbReference type="GO" id="GO:0005576">
    <property type="term" value="C:extracellular region"/>
    <property type="evidence" value="ECO:0007669"/>
    <property type="project" value="UniProtKB-SubCell"/>
</dbReference>
<comment type="subcellular location">
    <subcellularLocation>
        <location evidence="2">Secreted</location>
    </subcellularLocation>
</comment>
<gene>
    <name evidence="11" type="ORF">GOMPHAMPRED_007610</name>
</gene>
<evidence type="ECO:0000256" key="9">
    <source>
        <dbReference type="SAM" id="MobiDB-lite"/>
    </source>
</evidence>
<feature type="domain" description="Glycoside hydrolase family 5" evidence="10">
    <location>
        <begin position="49"/>
        <end position="329"/>
    </location>
</feature>
<dbReference type="Proteomes" id="UP000664169">
    <property type="component" value="Unassembled WGS sequence"/>
</dbReference>
<evidence type="ECO:0000313" key="11">
    <source>
        <dbReference type="EMBL" id="CAF9912250.1"/>
    </source>
</evidence>
<dbReference type="EC" id="3.2.1.78" evidence="4"/>
<dbReference type="PANTHER" id="PTHR31451:SF39">
    <property type="entry name" value="MANNAN ENDO-1,4-BETA-MANNOSIDASE 1"/>
    <property type="match status" value="1"/>
</dbReference>
<organism evidence="11 12">
    <name type="scientific">Gomphillus americanus</name>
    <dbReference type="NCBI Taxonomy" id="1940652"/>
    <lineage>
        <taxon>Eukaryota</taxon>
        <taxon>Fungi</taxon>
        <taxon>Dikarya</taxon>
        <taxon>Ascomycota</taxon>
        <taxon>Pezizomycotina</taxon>
        <taxon>Lecanoromycetes</taxon>
        <taxon>OSLEUM clade</taxon>
        <taxon>Ostropomycetidae</taxon>
        <taxon>Ostropales</taxon>
        <taxon>Graphidaceae</taxon>
        <taxon>Gomphilloideae</taxon>
        <taxon>Gomphillus</taxon>
    </lineage>
</organism>
<dbReference type="SUPFAM" id="SSF51445">
    <property type="entry name" value="(Trans)glycosidases"/>
    <property type="match status" value="1"/>
</dbReference>
<dbReference type="GO" id="GO:0016985">
    <property type="term" value="F:mannan endo-1,4-beta-mannosidase activity"/>
    <property type="evidence" value="ECO:0007669"/>
    <property type="project" value="UniProtKB-EC"/>
</dbReference>
<dbReference type="FunFam" id="3.20.20.80:FF:000076">
    <property type="entry name" value="Mannan endo-1,4-beta-mannosidase A"/>
    <property type="match status" value="1"/>
</dbReference>
<keyword evidence="6" id="KW-0732">Signal</keyword>
<name>A0A8H3I9B6_9LECA</name>
<dbReference type="InterPro" id="IPR017853">
    <property type="entry name" value="GH"/>
</dbReference>
<evidence type="ECO:0000313" key="12">
    <source>
        <dbReference type="Proteomes" id="UP000664169"/>
    </source>
</evidence>
<keyword evidence="5" id="KW-0964">Secreted</keyword>
<reference evidence="11" key="1">
    <citation type="submission" date="2021-03" db="EMBL/GenBank/DDBJ databases">
        <authorList>
            <person name="Tagirdzhanova G."/>
        </authorList>
    </citation>
    <scope>NUCLEOTIDE SEQUENCE</scope>
</reference>
<evidence type="ECO:0000256" key="6">
    <source>
        <dbReference type="ARBA" id="ARBA00022729"/>
    </source>
</evidence>
<feature type="compositionally biased region" description="Low complexity" evidence="9">
    <location>
        <begin position="19"/>
        <end position="48"/>
    </location>
</feature>
<feature type="compositionally biased region" description="Polar residues" evidence="9">
    <location>
        <begin position="1"/>
        <end position="12"/>
    </location>
</feature>
<evidence type="ECO:0000256" key="1">
    <source>
        <dbReference type="ARBA" id="ARBA00001678"/>
    </source>
</evidence>
<keyword evidence="12" id="KW-1185">Reference proteome</keyword>
<comment type="catalytic activity">
    <reaction evidence="1">
        <text>Random hydrolysis of (1-&gt;4)-beta-D-mannosidic linkages in mannans, galactomannans and glucomannans.</text>
        <dbReference type="EC" id="3.2.1.78"/>
    </reaction>
</comment>
<evidence type="ECO:0000256" key="7">
    <source>
        <dbReference type="ARBA" id="ARBA00022801"/>
    </source>
</evidence>
<dbReference type="InterPro" id="IPR045053">
    <property type="entry name" value="MAN-like"/>
</dbReference>
<dbReference type="GO" id="GO:0046355">
    <property type="term" value="P:mannan catabolic process"/>
    <property type="evidence" value="ECO:0007669"/>
    <property type="project" value="UniProtKB-ARBA"/>
</dbReference>
<evidence type="ECO:0000256" key="2">
    <source>
        <dbReference type="ARBA" id="ARBA00004613"/>
    </source>
</evidence>
<keyword evidence="8" id="KW-0326">Glycosidase</keyword>
<dbReference type="Gene3D" id="3.20.20.80">
    <property type="entry name" value="Glycosidases"/>
    <property type="match status" value="1"/>
</dbReference>
<evidence type="ECO:0000256" key="5">
    <source>
        <dbReference type="ARBA" id="ARBA00022525"/>
    </source>
</evidence>
<evidence type="ECO:0000256" key="4">
    <source>
        <dbReference type="ARBA" id="ARBA00012706"/>
    </source>
</evidence>
<dbReference type="InterPro" id="IPR001547">
    <property type="entry name" value="Glyco_hydro_5"/>
</dbReference>
<dbReference type="PANTHER" id="PTHR31451">
    <property type="match status" value="1"/>
</dbReference>
<dbReference type="AlphaFoldDB" id="A0A8H3I9B6"/>
<protein>
    <recommendedName>
        <fullName evidence="4">mannan endo-1,4-beta-mannosidase</fullName>
        <ecNumber evidence="4">3.2.1.78</ecNumber>
    </recommendedName>
</protein>
<comment type="similarity">
    <text evidence="3">Belongs to the glycosyl hydrolase 5 (cellulase A) family.</text>
</comment>
<keyword evidence="7" id="KW-0378">Hydrolase</keyword>